<proteinExistence type="predicted"/>
<sequence length="67" mass="7595">MSFVSSRIYTALSKRDRPQEGKVRNFLQSRSAGEVGSESRSDRARPHKAESLGLCRRESCDFDKFNG</sequence>
<organism evidence="2 3">
    <name type="scientific">Brassica cretica</name>
    <name type="common">Mustard</name>
    <dbReference type="NCBI Taxonomy" id="69181"/>
    <lineage>
        <taxon>Eukaryota</taxon>
        <taxon>Viridiplantae</taxon>
        <taxon>Streptophyta</taxon>
        <taxon>Embryophyta</taxon>
        <taxon>Tracheophyta</taxon>
        <taxon>Spermatophyta</taxon>
        <taxon>Magnoliopsida</taxon>
        <taxon>eudicotyledons</taxon>
        <taxon>Gunneridae</taxon>
        <taxon>Pentapetalae</taxon>
        <taxon>rosids</taxon>
        <taxon>malvids</taxon>
        <taxon>Brassicales</taxon>
        <taxon>Brassicaceae</taxon>
        <taxon>Brassiceae</taxon>
        <taxon>Brassica</taxon>
    </lineage>
</organism>
<evidence type="ECO:0000313" key="3">
    <source>
        <dbReference type="Proteomes" id="UP000712600"/>
    </source>
</evidence>
<comment type="caution">
    <text evidence="2">The sequence shown here is derived from an EMBL/GenBank/DDBJ whole genome shotgun (WGS) entry which is preliminary data.</text>
</comment>
<accession>A0A8S9PL99</accession>
<feature type="compositionally biased region" description="Basic and acidic residues" evidence="1">
    <location>
        <begin position="37"/>
        <end position="50"/>
    </location>
</feature>
<gene>
    <name evidence="2" type="ORF">F2Q69_00049393</name>
</gene>
<evidence type="ECO:0000256" key="1">
    <source>
        <dbReference type="SAM" id="MobiDB-lite"/>
    </source>
</evidence>
<reference evidence="2" key="1">
    <citation type="submission" date="2019-12" db="EMBL/GenBank/DDBJ databases">
        <title>Genome sequencing and annotation of Brassica cretica.</title>
        <authorList>
            <person name="Studholme D.J."/>
            <person name="Sarris P."/>
        </authorList>
    </citation>
    <scope>NUCLEOTIDE SEQUENCE</scope>
    <source>
        <strain evidence="2">PFS-109/04</strain>
        <tissue evidence="2">Leaf</tissue>
    </source>
</reference>
<evidence type="ECO:0000313" key="2">
    <source>
        <dbReference type="EMBL" id="KAF3521629.1"/>
    </source>
</evidence>
<feature type="region of interest" description="Disordered" evidence="1">
    <location>
        <begin position="15"/>
        <end position="50"/>
    </location>
</feature>
<dbReference type="AlphaFoldDB" id="A0A8S9PL99"/>
<dbReference type="Proteomes" id="UP000712600">
    <property type="component" value="Unassembled WGS sequence"/>
</dbReference>
<dbReference type="EMBL" id="QGKX02001347">
    <property type="protein sequence ID" value="KAF3521629.1"/>
    <property type="molecule type" value="Genomic_DNA"/>
</dbReference>
<protein>
    <submittedName>
        <fullName evidence="2">Uncharacterized protein</fullName>
    </submittedName>
</protein>
<name>A0A8S9PL99_BRACR</name>